<dbReference type="Pfam" id="PF00172">
    <property type="entry name" value="Zn_clus"/>
    <property type="match status" value="2"/>
</dbReference>
<evidence type="ECO:0000256" key="2">
    <source>
        <dbReference type="ARBA" id="ARBA00022723"/>
    </source>
</evidence>
<evidence type="ECO:0000256" key="5">
    <source>
        <dbReference type="ARBA" id="ARBA00023242"/>
    </source>
</evidence>
<proteinExistence type="predicted"/>
<dbReference type="InterPro" id="IPR036864">
    <property type="entry name" value="Zn2-C6_fun-type_DNA-bd_sf"/>
</dbReference>
<dbReference type="GO" id="GO:0005634">
    <property type="term" value="C:nucleus"/>
    <property type="evidence" value="ECO:0007669"/>
    <property type="project" value="UniProtKB-SubCell"/>
</dbReference>
<dbReference type="CDD" id="cd00067">
    <property type="entry name" value="GAL4"/>
    <property type="match status" value="2"/>
</dbReference>
<dbReference type="GO" id="GO:0008270">
    <property type="term" value="F:zinc ion binding"/>
    <property type="evidence" value="ECO:0007669"/>
    <property type="project" value="InterPro"/>
</dbReference>
<dbReference type="CDD" id="cd12148">
    <property type="entry name" value="fungal_TF_MHR"/>
    <property type="match status" value="1"/>
</dbReference>
<dbReference type="PANTHER" id="PTHR47338">
    <property type="entry name" value="ZN(II)2CYS6 TRANSCRIPTION FACTOR (EUROFUNG)-RELATED"/>
    <property type="match status" value="1"/>
</dbReference>
<gene>
    <name evidence="8" type="ORF">INT47_009505</name>
</gene>
<evidence type="ECO:0000256" key="3">
    <source>
        <dbReference type="ARBA" id="ARBA00023015"/>
    </source>
</evidence>
<evidence type="ECO:0000256" key="6">
    <source>
        <dbReference type="SAM" id="MobiDB-lite"/>
    </source>
</evidence>
<keyword evidence="5" id="KW-0539">Nucleus</keyword>
<feature type="domain" description="Zn(2)-C6 fungal-type" evidence="7">
    <location>
        <begin position="16"/>
        <end position="46"/>
    </location>
</feature>
<dbReference type="EMBL" id="JAEPRD010000038">
    <property type="protein sequence ID" value="KAG2205240.1"/>
    <property type="molecule type" value="Genomic_DNA"/>
</dbReference>
<evidence type="ECO:0000313" key="9">
    <source>
        <dbReference type="Proteomes" id="UP000603453"/>
    </source>
</evidence>
<sequence>MSDPTISDKQANLGAACFRCRGFRHACDRRKPSCSRCHRRGIDCVYPEAAPTLKKLQQVTETLDVRIKEFGDRLKTGEVAPNESKNEVSSPFAESVISTYSEDTYTDDMMMDEEPTGRVRRRKVASTNSFSVYPCTKCFKDLQQCDLTLPRCSRCEENNFECEFRKTEPKANHVSQVLTTMNTVMDQWQDSIDRMSKESSQRTRELSAKASYSLKVKPYQTKWNLTTGNKKLSLETNVNSCSDFSKLMDQLKQTINPQNNDQHSASTDLANVPIMEFDSTSLLHSTSGFDIWDAWSSSVRAMPQDYPIDISQELTDNLIELYCRTPCCSSTRIPIIDTSDFLLRYRSPDPKKRPEKVLIYAVCAMAARNAFQMHVWSKRPSSQAPQYNMGKALSVAYSLRGREELSDCFDEPTFERCQGAFLLSYCNYQNGYTSVIYYYEWFAYTMAVQIGLYDDKRELTQYESMLVWCIYYFNTWYKAIQGSTGGDQKGLSQCKPYCAIPNLIRRPDPTLSSELGEEHKEQVIHYYVWNSWVYLINLQVLRDQSLARLISYQSNGRPDTSLPQDLLVMQETLKEFHQSLPIEWQSPHLENTNNKQSCCDPPTLSQSTTAHLSEDFQIDVESFASYSINIVHAYYSINQIILYQAFVPMDRIPGTAISIRCLDTSLNAAKSISQIFERMVQQKQECHVPLMGFLFANIIYRKLLSYPNDRYYELGKFGLLQSLEISKSSVNYTYDCEMARTLVDVMEQDIQFSILQRSPNNSFMSMDCSGDSCTSPPISSPPNYTPLGQTMKE</sequence>
<dbReference type="AlphaFoldDB" id="A0A8H7R7C3"/>
<reference evidence="8" key="1">
    <citation type="submission" date="2020-12" db="EMBL/GenBank/DDBJ databases">
        <title>Metabolic potential, ecology and presence of endohyphal bacteria is reflected in genomic diversity of Mucoromycotina.</title>
        <authorList>
            <person name="Muszewska A."/>
            <person name="Okrasinska A."/>
            <person name="Steczkiewicz K."/>
            <person name="Drgas O."/>
            <person name="Orlowska M."/>
            <person name="Perlinska-Lenart U."/>
            <person name="Aleksandrzak-Piekarczyk T."/>
            <person name="Szatraj K."/>
            <person name="Zielenkiewicz U."/>
            <person name="Pilsyk S."/>
            <person name="Malc E."/>
            <person name="Mieczkowski P."/>
            <person name="Kruszewska J.S."/>
            <person name="Biernat P."/>
            <person name="Pawlowska J."/>
        </authorList>
    </citation>
    <scope>NUCLEOTIDE SEQUENCE</scope>
    <source>
        <strain evidence="8">WA0000017839</strain>
    </source>
</reference>
<dbReference type="InterPro" id="IPR001138">
    <property type="entry name" value="Zn2Cys6_DnaBD"/>
</dbReference>
<keyword evidence="9" id="KW-1185">Reference proteome</keyword>
<evidence type="ECO:0000313" key="8">
    <source>
        <dbReference type="EMBL" id="KAG2205240.1"/>
    </source>
</evidence>
<name>A0A8H7R7C3_9FUNG</name>
<dbReference type="OrthoDB" id="39175at2759"/>
<feature type="region of interest" description="Disordered" evidence="6">
    <location>
        <begin position="772"/>
        <end position="793"/>
    </location>
</feature>
<dbReference type="SMART" id="SM00066">
    <property type="entry name" value="GAL4"/>
    <property type="match status" value="2"/>
</dbReference>
<dbReference type="GO" id="GO:0000981">
    <property type="term" value="F:DNA-binding transcription factor activity, RNA polymerase II-specific"/>
    <property type="evidence" value="ECO:0007669"/>
    <property type="project" value="InterPro"/>
</dbReference>
<evidence type="ECO:0000256" key="4">
    <source>
        <dbReference type="ARBA" id="ARBA00023163"/>
    </source>
</evidence>
<keyword evidence="2" id="KW-0479">Metal-binding</keyword>
<feature type="non-terminal residue" evidence="8">
    <location>
        <position position="1"/>
    </location>
</feature>
<comment type="caution">
    <text evidence="8">The sequence shown here is derived from an EMBL/GenBank/DDBJ whole genome shotgun (WGS) entry which is preliminary data.</text>
</comment>
<feature type="domain" description="Zn(2)-C6 fungal-type" evidence="7">
    <location>
        <begin position="134"/>
        <end position="164"/>
    </location>
</feature>
<evidence type="ECO:0000259" key="7">
    <source>
        <dbReference type="PROSITE" id="PS50048"/>
    </source>
</evidence>
<keyword evidence="3" id="KW-0805">Transcription regulation</keyword>
<protein>
    <recommendedName>
        <fullName evidence="7">Zn(2)-C6 fungal-type domain-containing protein</fullName>
    </recommendedName>
</protein>
<dbReference type="PROSITE" id="PS50048">
    <property type="entry name" value="ZN2_CY6_FUNGAL_2"/>
    <property type="match status" value="2"/>
</dbReference>
<dbReference type="PROSITE" id="PS00463">
    <property type="entry name" value="ZN2_CY6_FUNGAL_1"/>
    <property type="match status" value="1"/>
</dbReference>
<dbReference type="PANTHER" id="PTHR47338:SF5">
    <property type="entry name" value="ZN(II)2CYS6 TRANSCRIPTION FACTOR (EUROFUNG)"/>
    <property type="match status" value="1"/>
</dbReference>
<dbReference type="Gene3D" id="4.10.240.10">
    <property type="entry name" value="Zn(2)-C6 fungal-type DNA-binding domain"/>
    <property type="match status" value="2"/>
</dbReference>
<accession>A0A8H7R7C3</accession>
<keyword evidence="4" id="KW-0804">Transcription</keyword>
<organism evidence="8 9">
    <name type="scientific">Mucor saturninus</name>
    <dbReference type="NCBI Taxonomy" id="64648"/>
    <lineage>
        <taxon>Eukaryota</taxon>
        <taxon>Fungi</taxon>
        <taxon>Fungi incertae sedis</taxon>
        <taxon>Mucoromycota</taxon>
        <taxon>Mucoromycotina</taxon>
        <taxon>Mucoromycetes</taxon>
        <taxon>Mucorales</taxon>
        <taxon>Mucorineae</taxon>
        <taxon>Mucoraceae</taxon>
        <taxon>Mucor</taxon>
    </lineage>
</organism>
<dbReference type="InterPro" id="IPR050815">
    <property type="entry name" value="TF_fung"/>
</dbReference>
<comment type="subcellular location">
    <subcellularLocation>
        <location evidence="1">Nucleus</location>
    </subcellularLocation>
</comment>
<dbReference type="SUPFAM" id="SSF57701">
    <property type="entry name" value="Zn2/Cys6 DNA-binding domain"/>
    <property type="match status" value="2"/>
</dbReference>
<dbReference type="Proteomes" id="UP000603453">
    <property type="component" value="Unassembled WGS sequence"/>
</dbReference>
<evidence type="ECO:0000256" key="1">
    <source>
        <dbReference type="ARBA" id="ARBA00004123"/>
    </source>
</evidence>